<name>A0ABV7Y5I0_9ACTN</name>
<proteinExistence type="predicted"/>
<protein>
    <submittedName>
        <fullName evidence="1">Uncharacterized protein</fullName>
    </submittedName>
</protein>
<organism evidence="1 2">
    <name type="scientific">Tenggerimyces flavus</name>
    <dbReference type="NCBI Taxonomy" id="1708749"/>
    <lineage>
        <taxon>Bacteria</taxon>
        <taxon>Bacillati</taxon>
        <taxon>Actinomycetota</taxon>
        <taxon>Actinomycetes</taxon>
        <taxon>Propionibacteriales</taxon>
        <taxon>Nocardioidaceae</taxon>
        <taxon>Tenggerimyces</taxon>
    </lineage>
</organism>
<sequence length="66" mass="7390">MARIDYWDDPAAPTATVIVPAVSMVGIDSDLRHVVAYDDGEVRQAFSIWSVQHGRVAWLSHLGRRQ</sequence>
<dbReference type="RefSeq" id="WP_205122426.1">
    <property type="nucleotide sequence ID" value="NZ_JAFBCM010000001.1"/>
</dbReference>
<reference evidence="2" key="1">
    <citation type="journal article" date="2019" name="Int. J. Syst. Evol. Microbiol.">
        <title>The Global Catalogue of Microorganisms (GCM) 10K type strain sequencing project: providing services to taxonomists for standard genome sequencing and annotation.</title>
        <authorList>
            <consortium name="The Broad Institute Genomics Platform"/>
            <consortium name="The Broad Institute Genome Sequencing Center for Infectious Disease"/>
            <person name="Wu L."/>
            <person name="Ma J."/>
        </authorList>
    </citation>
    <scope>NUCLEOTIDE SEQUENCE [LARGE SCALE GENOMIC DNA]</scope>
    <source>
        <strain evidence="2">CGMCC 4.7241</strain>
    </source>
</reference>
<gene>
    <name evidence="1" type="ORF">ACFOUW_06755</name>
</gene>
<dbReference type="Proteomes" id="UP001595699">
    <property type="component" value="Unassembled WGS sequence"/>
</dbReference>
<accession>A0ABV7Y5I0</accession>
<keyword evidence="2" id="KW-1185">Reference proteome</keyword>
<dbReference type="EMBL" id="JBHRZH010000005">
    <property type="protein sequence ID" value="MFC3760531.1"/>
    <property type="molecule type" value="Genomic_DNA"/>
</dbReference>
<comment type="caution">
    <text evidence="1">The sequence shown here is derived from an EMBL/GenBank/DDBJ whole genome shotgun (WGS) entry which is preliminary data.</text>
</comment>
<evidence type="ECO:0000313" key="2">
    <source>
        <dbReference type="Proteomes" id="UP001595699"/>
    </source>
</evidence>
<evidence type="ECO:0000313" key="1">
    <source>
        <dbReference type="EMBL" id="MFC3760531.1"/>
    </source>
</evidence>